<evidence type="ECO:0008006" key="3">
    <source>
        <dbReference type="Google" id="ProtNLM"/>
    </source>
</evidence>
<evidence type="ECO:0000313" key="1">
    <source>
        <dbReference type="EMBL" id="EPB89780.1"/>
    </source>
</evidence>
<dbReference type="OMA" id="WIREEWA"/>
<dbReference type="InParanoid" id="S2KBU0"/>
<dbReference type="PANTHER" id="PTHR33096">
    <property type="entry name" value="CXC2 DOMAIN-CONTAINING PROTEIN"/>
    <property type="match status" value="1"/>
</dbReference>
<dbReference type="EMBL" id="KE123930">
    <property type="protein sequence ID" value="EPB89780.1"/>
    <property type="molecule type" value="Genomic_DNA"/>
</dbReference>
<gene>
    <name evidence="1" type="ORF">HMPREF1544_03443</name>
</gene>
<dbReference type="eggNOG" id="ENOG502S2AH">
    <property type="taxonomic scope" value="Eukaryota"/>
</dbReference>
<dbReference type="OrthoDB" id="2252406at2759"/>
<keyword evidence="2" id="KW-1185">Reference proteome</keyword>
<protein>
    <recommendedName>
        <fullName evidence="3">CxC1-like cysteine cluster associated with KDZ transposases domain-containing protein</fullName>
    </recommendedName>
</protein>
<name>S2KBU0_MUCC1</name>
<dbReference type="STRING" id="1220926.S2KBU0"/>
<dbReference type="InterPro" id="IPR040521">
    <property type="entry name" value="KDZ"/>
</dbReference>
<dbReference type="AlphaFoldDB" id="S2KBU0"/>
<dbReference type="PANTHER" id="PTHR33096:SF1">
    <property type="entry name" value="CXC1-LIKE CYSTEINE CLUSTER ASSOCIATED WITH KDZ TRANSPOSASES DOMAIN-CONTAINING PROTEIN"/>
    <property type="match status" value="1"/>
</dbReference>
<dbReference type="VEuPathDB" id="FungiDB:HMPREF1544_03443"/>
<organism evidence="1 2">
    <name type="scientific">Mucor circinelloides f. circinelloides (strain 1006PhL)</name>
    <name type="common">Mucormycosis agent</name>
    <name type="synonym">Calyptromyces circinelloides</name>
    <dbReference type="NCBI Taxonomy" id="1220926"/>
    <lineage>
        <taxon>Eukaryota</taxon>
        <taxon>Fungi</taxon>
        <taxon>Fungi incertae sedis</taxon>
        <taxon>Mucoromycota</taxon>
        <taxon>Mucoromycotina</taxon>
        <taxon>Mucoromycetes</taxon>
        <taxon>Mucorales</taxon>
        <taxon>Mucorineae</taxon>
        <taxon>Mucoraceae</taxon>
        <taxon>Mucor</taxon>
    </lineage>
</organism>
<proteinExistence type="predicted"/>
<evidence type="ECO:0000313" key="2">
    <source>
        <dbReference type="Proteomes" id="UP000014254"/>
    </source>
</evidence>
<accession>S2KBU0</accession>
<dbReference type="Proteomes" id="UP000014254">
    <property type="component" value="Unassembled WGS sequence"/>
</dbReference>
<sequence>MIKKEQTILRREERIFNGTATAYDIKMHRKAKRADAKRRAEKALERAASKRRKDKDEGVQDYCDDYDYGGYGDDFVPAQTERVERVFNKSFNPKKERKQFWTERNDDFLQAFIASYNMGEPDFRLEKPLEVERPSCCSCLSRNTATLTGYMFGGPCKFSISYCSHQPLLETLVLSQMLPTSTEQPRSAVHFSIFEYGNIAKLDGNVSNQGFVKIYNSWCLHRGGFKKDFLPLNASAYNMLQEIYKNACKHVMDRRHSNASLELQGAERKFVAMDSNFSWKRRHDRNKNKLAVEENIFAPFAKVKTLVAPTEEVERFSDETEVKDEECMLQDLDSEFKAGNDHRRQIGNRFDECGVFSLNCARHGIVERVFDIFGGEGRKYALAAVNHVVDRLATDEKLGVMYDIVCQCQKRLEESIPLVLGHDTIYGVTIFHALAHSVNCQLKHFPRYVTNMGLTDGESVERVWSHANHFVGMSRGMTKANRHALLAEVLGKYRDDKTDVLAAFIQKKYAKVIREMRALNISVAEYLFLENEWAQHADNLCIRPNTAGLDQLQTNAERQEALQNPKVYYLILVAQYLTLKNKEAKSNFTGYHVEQMRRTLLVKIELMESTFSYGSSDRPKHFKDPLFHQYHVEVKQCRYDALDGYLNHLLFAIVMREAKLHQPAGSSGTAKAARIVISLETLYKITDRVIICIHALVMKYFGGNEQKKRLTVGREAERLRASAQGENILGLSDALTNWFLLNSHVEETHFYEPAL</sequence>
<dbReference type="Pfam" id="PF18758">
    <property type="entry name" value="KDZ"/>
    <property type="match status" value="1"/>
</dbReference>
<reference evidence="2" key="1">
    <citation type="submission" date="2013-05" db="EMBL/GenBank/DDBJ databases">
        <title>The Genome sequence of Mucor circinelloides f. circinelloides 1006PhL.</title>
        <authorList>
            <consortium name="The Broad Institute Genomics Platform"/>
            <person name="Cuomo C."/>
            <person name="Earl A."/>
            <person name="Findley K."/>
            <person name="Lee S.C."/>
            <person name="Walker B."/>
            <person name="Young S."/>
            <person name="Zeng Q."/>
            <person name="Gargeya S."/>
            <person name="Fitzgerald M."/>
            <person name="Haas B."/>
            <person name="Abouelleil A."/>
            <person name="Allen A.W."/>
            <person name="Alvarado L."/>
            <person name="Arachchi H.M."/>
            <person name="Berlin A.M."/>
            <person name="Chapman S.B."/>
            <person name="Gainer-Dewar J."/>
            <person name="Goldberg J."/>
            <person name="Griggs A."/>
            <person name="Gujja S."/>
            <person name="Hansen M."/>
            <person name="Howarth C."/>
            <person name="Imamovic A."/>
            <person name="Ireland A."/>
            <person name="Larimer J."/>
            <person name="McCowan C."/>
            <person name="Murphy C."/>
            <person name="Pearson M."/>
            <person name="Poon T.W."/>
            <person name="Priest M."/>
            <person name="Roberts A."/>
            <person name="Saif S."/>
            <person name="Shea T."/>
            <person name="Sisk P."/>
            <person name="Sykes S."/>
            <person name="Wortman J."/>
            <person name="Nusbaum C."/>
            <person name="Birren B."/>
        </authorList>
    </citation>
    <scope>NUCLEOTIDE SEQUENCE [LARGE SCALE GENOMIC DNA]</scope>
    <source>
        <strain evidence="2">1006PhL</strain>
    </source>
</reference>